<comment type="caution">
    <text evidence="6">The sequence shown here is derived from an EMBL/GenBank/DDBJ whole genome shotgun (WGS) entry which is preliminary data.</text>
</comment>
<dbReference type="PROSITE" id="PS50966">
    <property type="entry name" value="ZF_SWIM"/>
    <property type="match status" value="1"/>
</dbReference>
<evidence type="ECO:0000256" key="4">
    <source>
        <dbReference type="PROSITE-ProRule" id="PRU00325"/>
    </source>
</evidence>
<dbReference type="InterPro" id="IPR018289">
    <property type="entry name" value="MULE_transposase_dom"/>
</dbReference>
<dbReference type="Pfam" id="PF04434">
    <property type="entry name" value="SWIM"/>
    <property type="match status" value="1"/>
</dbReference>
<dbReference type="AlphaFoldDB" id="A0A8J5HEI3"/>
<dbReference type="PANTHER" id="PTHR31973">
    <property type="entry name" value="POLYPROTEIN, PUTATIVE-RELATED"/>
    <property type="match status" value="1"/>
</dbReference>
<dbReference type="SMART" id="SM00575">
    <property type="entry name" value="ZnF_PMZ"/>
    <property type="match status" value="1"/>
</dbReference>
<protein>
    <recommendedName>
        <fullName evidence="5">SWIM-type domain-containing protein</fullName>
    </recommendedName>
</protein>
<dbReference type="EMBL" id="JACMSC010000004">
    <property type="protein sequence ID" value="KAG6525668.1"/>
    <property type="molecule type" value="Genomic_DNA"/>
</dbReference>
<dbReference type="GO" id="GO:0008270">
    <property type="term" value="F:zinc ion binding"/>
    <property type="evidence" value="ECO:0007669"/>
    <property type="project" value="UniProtKB-KW"/>
</dbReference>
<name>A0A8J5HEI3_ZINOF</name>
<reference evidence="6 7" key="1">
    <citation type="submission" date="2020-08" db="EMBL/GenBank/DDBJ databases">
        <title>Plant Genome Project.</title>
        <authorList>
            <person name="Zhang R.-G."/>
        </authorList>
    </citation>
    <scope>NUCLEOTIDE SEQUENCE [LARGE SCALE GENOMIC DNA]</scope>
    <source>
        <tissue evidence="6">Rhizome</tissue>
    </source>
</reference>
<keyword evidence="1" id="KW-0479">Metal-binding</keyword>
<dbReference type="InterPro" id="IPR004332">
    <property type="entry name" value="Transposase_MuDR"/>
</dbReference>
<feature type="domain" description="SWIM-type" evidence="5">
    <location>
        <begin position="394"/>
        <end position="438"/>
    </location>
</feature>
<dbReference type="Proteomes" id="UP000734854">
    <property type="component" value="Unassembled WGS sequence"/>
</dbReference>
<evidence type="ECO:0000256" key="1">
    <source>
        <dbReference type="ARBA" id="ARBA00022723"/>
    </source>
</evidence>
<organism evidence="6 7">
    <name type="scientific">Zingiber officinale</name>
    <name type="common">Ginger</name>
    <name type="synonym">Amomum zingiber</name>
    <dbReference type="NCBI Taxonomy" id="94328"/>
    <lineage>
        <taxon>Eukaryota</taxon>
        <taxon>Viridiplantae</taxon>
        <taxon>Streptophyta</taxon>
        <taxon>Embryophyta</taxon>
        <taxon>Tracheophyta</taxon>
        <taxon>Spermatophyta</taxon>
        <taxon>Magnoliopsida</taxon>
        <taxon>Liliopsida</taxon>
        <taxon>Zingiberales</taxon>
        <taxon>Zingiberaceae</taxon>
        <taxon>Zingiber</taxon>
    </lineage>
</organism>
<dbReference type="InterPro" id="IPR007527">
    <property type="entry name" value="Znf_SWIM"/>
</dbReference>
<evidence type="ECO:0000313" key="7">
    <source>
        <dbReference type="Proteomes" id="UP000734854"/>
    </source>
</evidence>
<evidence type="ECO:0000313" key="6">
    <source>
        <dbReference type="EMBL" id="KAG6525668.1"/>
    </source>
</evidence>
<dbReference type="Pfam" id="PF10551">
    <property type="entry name" value="MULE"/>
    <property type="match status" value="1"/>
</dbReference>
<gene>
    <name evidence="6" type="ORF">ZIOFF_015634</name>
</gene>
<dbReference type="PANTHER" id="PTHR31973:SF191">
    <property type="entry name" value="OS05G0489400 PROTEIN"/>
    <property type="match status" value="1"/>
</dbReference>
<keyword evidence="3" id="KW-0862">Zinc</keyword>
<keyword evidence="7" id="KW-1185">Reference proteome</keyword>
<proteinExistence type="predicted"/>
<evidence type="ECO:0000256" key="3">
    <source>
        <dbReference type="ARBA" id="ARBA00022833"/>
    </source>
</evidence>
<dbReference type="Pfam" id="PF03108">
    <property type="entry name" value="DBD_Tnp_Mut"/>
    <property type="match status" value="1"/>
</dbReference>
<sequence length="721" mass="83299">MVVREDDSEADICADSDGLNSLHDSDEDEVKNYPLFDPKKDFENLELKLGLVFNSKKEAKFTIESHCIRQERPVKFVKNDNIRLWAKCNDDNCCWMIHVAKMTNDNCWQIFRGRLLKLVQGSVEEQFQQITKYCAELKRSDVGATIVLKLTEDDEVPRFQRLYVCFSACKQGFKNACRRIIGVDGCFLKVEHGGQLLSAVGLDPNNNIFPICYAMVERETKDSWTWFLRLLDEDIGIGNDPHTWAFMSDKQKGLIPALESLFPDVEHRFCVRHLESNMKRDGFKSVAVKIAFWAMAKATRIEEFQVHMAELKDIDAKAYGWLVNKLESQWYAREKPIIEMFEIIRNLLMGGFQKNRERAEKWKGRICSKIRDVLEKIYVEAIRYSPMKSDEMHYQITRSDDRRDQHSVDLLSRSCSCRKYDLTGIPCKHAVCAIWCKKDDPEAYVHPYYLVETYKRCYAARIMPINGPDLWPQCDLTPPLPPVYKENVGRPAKLRRRELDEPPPSENKLRGVKKFTKCKLCGGSRHNKRTCNRTENVQHQEAVKRARQVGVNIEGNSGSISLINTVSALQQSHDCKLLLVFEIGQGTYNSVFRAGEVDTGIIVALKEAHFNNFEPESVRTRSYACEPSSLPKYQPNKEIDSKDDAAVGEGVSESLAPWMHCVTLSATHLYSLHDWFCLSYKSSVWYRDVYFLLFTSTMKDTEMYFPFTGWNENPYLSKEPH</sequence>
<dbReference type="InterPro" id="IPR006564">
    <property type="entry name" value="Znf_PMZ"/>
</dbReference>
<evidence type="ECO:0000256" key="2">
    <source>
        <dbReference type="ARBA" id="ARBA00022771"/>
    </source>
</evidence>
<evidence type="ECO:0000259" key="5">
    <source>
        <dbReference type="PROSITE" id="PS50966"/>
    </source>
</evidence>
<keyword evidence="2 4" id="KW-0863">Zinc-finger</keyword>
<accession>A0A8J5HEI3</accession>